<dbReference type="OrthoDB" id="998155at2"/>
<protein>
    <submittedName>
        <fullName evidence="1">Uncharacterized protein</fullName>
    </submittedName>
</protein>
<dbReference type="STRING" id="151894.SAMN04488524_0591"/>
<name>A0A1W1ZCA2_9SPHI</name>
<dbReference type="RefSeq" id="WP_084236920.1">
    <property type="nucleotide sequence ID" value="NZ_FWXT01000001.1"/>
</dbReference>
<accession>A0A1W1ZCA2</accession>
<dbReference type="Proteomes" id="UP000192756">
    <property type="component" value="Unassembled WGS sequence"/>
</dbReference>
<gene>
    <name evidence="1" type="ORF">SAMN04488524_0591</name>
</gene>
<sequence length="144" mass="16425">MKLELKHIAPYLPYGLTVYVDIQQYTGTAKVITMSCEEKGVKVRAENGHIFSVKSDKLKPILYPMDILSPTDIYGIKSTYPNTPNFDYLISDDKVKRYHFKNGLANSFIEHCVIVELLQMHFDVFGLIEQGLAININSLNQEKP</sequence>
<proteinExistence type="predicted"/>
<keyword evidence="2" id="KW-1185">Reference proteome</keyword>
<evidence type="ECO:0000313" key="2">
    <source>
        <dbReference type="Proteomes" id="UP000192756"/>
    </source>
</evidence>
<evidence type="ECO:0000313" key="1">
    <source>
        <dbReference type="EMBL" id="SMC46045.1"/>
    </source>
</evidence>
<dbReference type="EMBL" id="FWXT01000001">
    <property type="protein sequence ID" value="SMC46045.1"/>
    <property type="molecule type" value="Genomic_DNA"/>
</dbReference>
<organism evidence="1 2">
    <name type="scientific">Pedobacter africanus</name>
    <dbReference type="NCBI Taxonomy" id="151894"/>
    <lineage>
        <taxon>Bacteria</taxon>
        <taxon>Pseudomonadati</taxon>
        <taxon>Bacteroidota</taxon>
        <taxon>Sphingobacteriia</taxon>
        <taxon>Sphingobacteriales</taxon>
        <taxon>Sphingobacteriaceae</taxon>
        <taxon>Pedobacter</taxon>
    </lineage>
</organism>
<reference evidence="2" key="1">
    <citation type="submission" date="2017-04" db="EMBL/GenBank/DDBJ databases">
        <authorList>
            <person name="Varghese N."/>
            <person name="Submissions S."/>
        </authorList>
    </citation>
    <scope>NUCLEOTIDE SEQUENCE [LARGE SCALE GENOMIC DNA]</scope>
    <source>
        <strain evidence="2">DSM 12126</strain>
    </source>
</reference>
<dbReference type="AlphaFoldDB" id="A0A1W1ZCA2"/>